<evidence type="ECO:0000313" key="2">
    <source>
        <dbReference type="Proteomes" id="UP001633002"/>
    </source>
</evidence>
<evidence type="ECO:0000313" key="1">
    <source>
        <dbReference type="EMBL" id="KAL3687007.1"/>
    </source>
</evidence>
<dbReference type="Proteomes" id="UP001633002">
    <property type="component" value="Unassembled WGS sequence"/>
</dbReference>
<name>A0ABD3H8V4_9MARC</name>
<dbReference type="AlphaFoldDB" id="A0ABD3H8V4"/>
<reference evidence="1 2" key="1">
    <citation type="submission" date="2024-09" db="EMBL/GenBank/DDBJ databases">
        <title>Chromosome-scale assembly of Riccia sorocarpa.</title>
        <authorList>
            <person name="Paukszto L."/>
        </authorList>
    </citation>
    <scope>NUCLEOTIDE SEQUENCE [LARGE SCALE GENOMIC DNA]</scope>
    <source>
        <strain evidence="1">LP-2024</strain>
        <tissue evidence="1">Aerial parts of the thallus</tissue>
    </source>
</reference>
<sequence>MARRNNNDCVWVGGEEGYWLCSGAGLALTEKIPRRKRFQLYRALALYLGYTDRTQLPTELEEAIRCQWSDPNETLVGFRTD</sequence>
<organism evidence="1 2">
    <name type="scientific">Riccia sorocarpa</name>
    <dbReference type="NCBI Taxonomy" id="122646"/>
    <lineage>
        <taxon>Eukaryota</taxon>
        <taxon>Viridiplantae</taxon>
        <taxon>Streptophyta</taxon>
        <taxon>Embryophyta</taxon>
        <taxon>Marchantiophyta</taxon>
        <taxon>Marchantiopsida</taxon>
        <taxon>Marchantiidae</taxon>
        <taxon>Marchantiales</taxon>
        <taxon>Ricciaceae</taxon>
        <taxon>Riccia</taxon>
    </lineage>
</organism>
<comment type="caution">
    <text evidence="1">The sequence shown here is derived from an EMBL/GenBank/DDBJ whole genome shotgun (WGS) entry which is preliminary data.</text>
</comment>
<proteinExistence type="predicted"/>
<protein>
    <submittedName>
        <fullName evidence="1">Uncharacterized protein</fullName>
    </submittedName>
</protein>
<accession>A0ABD3H8V4</accession>
<gene>
    <name evidence="1" type="ORF">R1sor_013316</name>
</gene>
<keyword evidence="2" id="KW-1185">Reference proteome</keyword>
<dbReference type="EMBL" id="JBJQOH010000004">
    <property type="protein sequence ID" value="KAL3687007.1"/>
    <property type="molecule type" value="Genomic_DNA"/>
</dbReference>